<dbReference type="AlphaFoldDB" id="A0A419WHB1"/>
<evidence type="ECO:0000256" key="1">
    <source>
        <dbReference type="SAM" id="MobiDB-lite"/>
    </source>
</evidence>
<feature type="region of interest" description="Disordered" evidence="1">
    <location>
        <begin position="39"/>
        <end position="66"/>
    </location>
</feature>
<evidence type="ECO:0000313" key="3">
    <source>
        <dbReference type="EMBL" id="RKD94815.1"/>
    </source>
</evidence>
<accession>A0A419WHB1</accession>
<dbReference type="PROSITE" id="PS00028">
    <property type="entry name" value="ZINC_FINGER_C2H2_1"/>
    <property type="match status" value="1"/>
</dbReference>
<keyword evidence="4" id="KW-1185">Reference proteome</keyword>
<dbReference type="OrthoDB" id="205766at2157"/>
<sequence>MTDQQRCPLCAEHYAERTNLRIHLEVEHRKSEIVSKLIDSRRHRSETADAEDGSMTVDGEPRAPQA</sequence>
<dbReference type="EMBL" id="RAPO01000002">
    <property type="protein sequence ID" value="RKD94815.1"/>
    <property type="molecule type" value="Genomic_DNA"/>
</dbReference>
<dbReference type="RefSeq" id="WP_120244160.1">
    <property type="nucleotide sequence ID" value="NZ_RAPO01000002.1"/>
</dbReference>
<comment type="caution">
    <text evidence="3">The sequence shown here is derived from an EMBL/GenBank/DDBJ whole genome shotgun (WGS) entry which is preliminary data.</text>
</comment>
<feature type="domain" description="C2H2-type" evidence="2">
    <location>
        <begin position="7"/>
        <end position="28"/>
    </location>
</feature>
<dbReference type="Proteomes" id="UP000283805">
    <property type="component" value="Unassembled WGS sequence"/>
</dbReference>
<dbReference type="InterPro" id="IPR013087">
    <property type="entry name" value="Znf_C2H2_type"/>
</dbReference>
<protein>
    <recommendedName>
        <fullName evidence="2">C2H2-type domain-containing protein</fullName>
    </recommendedName>
</protein>
<proteinExistence type="predicted"/>
<organism evidence="3 4">
    <name type="scientific">Halopiger aswanensis</name>
    <dbReference type="NCBI Taxonomy" id="148449"/>
    <lineage>
        <taxon>Archaea</taxon>
        <taxon>Methanobacteriati</taxon>
        <taxon>Methanobacteriota</taxon>
        <taxon>Stenosarchaea group</taxon>
        <taxon>Halobacteria</taxon>
        <taxon>Halobacteriales</taxon>
        <taxon>Natrialbaceae</taxon>
        <taxon>Halopiger</taxon>
    </lineage>
</organism>
<evidence type="ECO:0000259" key="2">
    <source>
        <dbReference type="PROSITE" id="PS00028"/>
    </source>
</evidence>
<evidence type="ECO:0000313" key="4">
    <source>
        <dbReference type="Proteomes" id="UP000283805"/>
    </source>
</evidence>
<name>A0A419WHB1_9EURY</name>
<reference evidence="3 4" key="1">
    <citation type="submission" date="2018-09" db="EMBL/GenBank/DDBJ databases">
        <title>Genomic Encyclopedia of Archaeal and Bacterial Type Strains, Phase II (KMG-II): from individual species to whole genera.</title>
        <authorList>
            <person name="Goeker M."/>
        </authorList>
    </citation>
    <scope>NUCLEOTIDE SEQUENCE [LARGE SCALE GENOMIC DNA]</scope>
    <source>
        <strain evidence="3 4">DSM 13151</strain>
    </source>
</reference>
<gene>
    <name evidence="3" type="ORF">ATJ93_1658</name>
</gene>